<organism evidence="2 3">
    <name type="scientific">Smittium culicis</name>
    <dbReference type="NCBI Taxonomy" id="133412"/>
    <lineage>
        <taxon>Eukaryota</taxon>
        <taxon>Fungi</taxon>
        <taxon>Fungi incertae sedis</taxon>
        <taxon>Zoopagomycota</taxon>
        <taxon>Kickxellomycotina</taxon>
        <taxon>Harpellomycetes</taxon>
        <taxon>Harpellales</taxon>
        <taxon>Legeriomycetaceae</taxon>
        <taxon>Smittium</taxon>
    </lineage>
</organism>
<keyword evidence="3" id="KW-1185">Reference proteome</keyword>
<reference evidence="3" key="1">
    <citation type="submission" date="2017-01" db="EMBL/GenBank/DDBJ databases">
        <authorList>
            <person name="Wang Y."/>
            <person name="White M."/>
            <person name="Kvist S."/>
            <person name="Moncalvo J.-M."/>
        </authorList>
    </citation>
    <scope>NUCLEOTIDE SEQUENCE [LARGE SCALE GENOMIC DNA]</scope>
    <source>
        <strain evidence="3">ID-206-W2</strain>
    </source>
</reference>
<sequence>MKREKKSKKLGFLNPLKKLSRKPTRDFEKKRADIWEQDTTFEDNEKFLNEKYVYTNLDFINQENPHTISSKCICCNKQVSYKKTQPYFKCPKCETTNISSFATASSVPESDGRKGLSILFLPYTLNLFIPFLQYHFKDQVIQYKSTSDISPIKEIIISTFSSSSILNDSFIPDKNSRGKDSGIDWAKLSEFYAIALSLPPEISRLLISSSLKALINPQTLFKRRGDIRFLLIIFENPLLKYISSDRYVFQILKHIFGLISNFSETLQNFFILLLSEIDFSSLQKKVFLVSKFISISIDRYIPQEKSTSNKQNRLSSKLKNPLDSTPRDLEIIYPYSDAETSKPSTSNINVDSVNFADKNKLPEYPVKLTSSIVPKPIDVVAFDEFPDFILDNNPHKNITYSTSNYNPTTANIRNRTNTLPSLSSNNINVPNSNISYKPAFPKHSLQLKKSSTDPKSLKIAKSDSRKITKNTDIQNKYSLKEKYPFQNKPKFDEFNFDVAFNNAKINYDSIDNHGIAATSPKIQNSSQPSNTLQISIPHQKSGSSIKNANRIISPSESFNLSASSFSSQYIPLSTNRNRFLGSDINSNRTADASYSPTKDIMKSQNKVPESPIKTLESPEYQTSDIKI</sequence>
<protein>
    <submittedName>
        <fullName evidence="2">Uncharacterized protein</fullName>
    </submittedName>
</protein>
<evidence type="ECO:0000313" key="3">
    <source>
        <dbReference type="Proteomes" id="UP000187429"/>
    </source>
</evidence>
<proteinExistence type="predicted"/>
<dbReference type="OrthoDB" id="8068875at2759"/>
<feature type="region of interest" description="Disordered" evidence="1">
    <location>
        <begin position="578"/>
        <end position="627"/>
    </location>
</feature>
<gene>
    <name evidence="2" type="ORF">AYI69_g7937</name>
</gene>
<dbReference type="EMBL" id="LSSM01003988">
    <property type="protein sequence ID" value="OMJ16165.1"/>
    <property type="molecule type" value="Genomic_DNA"/>
</dbReference>
<comment type="caution">
    <text evidence="2">The sequence shown here is derived from an EMBL/GenBank/DDBJ whole genome shotgun (WGS) entry which is preliminary data.</text>
</comment>
<dbReference type="AlphaFoldDB" id="A0A1R1XNG3"/>
<feature type="compositionally biased region" description="Polar residues" evidence="1">
    <location>
        <begin position="578"/>
        <end position="607"/>
    </location>
</feature>
<evidence type="ECO:0000313" key="2">
    <source>
        <dbReference type="EMBL" id="OMJ16165.1"/>
    </source>
</evidence>
<dbReference type="Proteomes" id="UP000187429">
    <property type="component" value="Unassembled WGS sequence"/>
</dbReference>
<evidence type="ECO:0000256" key="1">
    <source>
        <dbReference type="SAM" id="MobiDB-lite"/>
    </source>
</evidence>
<feature type="non-terminal residue" evidence="2">
    <location>
        <position position="627"/>
    </location>
</feature>
<name>A0A1R1XNG3_9FUNG</name>
<accession>A0A1R1XNG3</accession>